<dbReference type="RefSeq" id="WP_209900618.1">
    <property type="nucleotide sequence ID" value="NZ_BAAAJW010000002.1"/>
</dbReference>
<name>A0ABS4WZ16_9MICO</name>
<protein>
    <submittedName>
        <fullName evidence="3">N-acylglucosamine 2-epimerase</fullName>
        <ecNumber evidence="3">5.1.3.8</ecNumber>
    </submittedName>
</protein>
<dbReference type="EC" id="5.1.3.8" evidence="3"/>
<evidence type="ECO:0000313" key="3">
    <source>
        <dbReference type="EMBL" id="MBP2381456.1"/>
    </source>
</evidence>
<dbReference type="Pfam" id="PF07221">
    <property type="entry name" value="GlcNAc_2-epim"/>
    <property type="match status" value="1"/>
</dbReference>
<dbReference type="SUPFAM" id="SSF48208">
    <property type="entry name" value="Six-hairpin glycosidases"/>
    <property type="match status" value="1"/>
</dbReference>
<accession>A0ABS4WZ16</accession>
<organism evidence="3 4">
    <name type="scientific">Brachybacterium sacelli</name>
    <dbReference type="NCBI Taxonomy" id="173364"/>
    <lineage>
        <taxon>Bacteria</taxon>
        <taxon>Bacillati</taxon>
        <taxon>Actinomycetota</taxon>
        <taxon>Actinomycetes</taxon>
        <taxon>Micrococcales</taxon>
        <taxon>Dermabacteraceae</taxon>
        <taxon>Brachybacterium</taxon>
    </lineage>
</organism>
<proteinExistence type="inferred from homology"/>
<dbReference type="InterPro" id="IPR010819">
    <property type="entry name" value="AGE/CE"/>
</dbReference>
<evidence type="ECO:0000256" key="2">
    <source>
        <dbReference type="ARBA" id="ARBA00023235"/>
    </source>
</evidence>
<sequence>MSALRGHLERDVLGWWSREGADDHLGGVHTCFTNRGEPTSSEKYTWSQGRWAWTCALVADEIDTGRLTGDSTLWRGRASRTAEFLAAHAFLPDDRTSFRLSDAGKKLPDENGELATSVFADLFAVLGLAGAARGAGERAHGWLSQAHRTLTGAETSLRARTAKSAPYPVPLGFRDLAGPMTLVHVAGELHRADASDDARRVTADARTALIGGEEAFLGDDSWWEFRPDAATEHDTLLARHVTPGHLLELLWMLVHVGDQLPQLAIPEPTLTALAVRALETGWDEAEGGLLRYVDRDTGGAPVGRLLDTPYEALVEHTWDTKLWWVHAEAMYATALLAHRTGSRELTRWAERVREYTLGTFPDPDGQEWIQIRSRDGSPLDEVVALPVKDPMHIARSLLLLNALEHDIAMDHTTPAITTPANTTTTEETSL</sequence>
<dbReference type="EMBL" id="JAGIOD010000001">
    <property type="protein sequence ID" value="MBP2381456.1"/>
    <property type="molecule type" value="Genomic_DNA"/>
</dbReference>
<gene>
    <name evidence="3" type="ORF">JOF43_001413</name>
</gene>
<dbReference type="GO" id="GO:0050121">
    <property type="term" value="F:N-acylglucosamine 2-epimerase activity"/>
    <property type="evidence" value="ECO:0007669"/>
    <property type="project" value="UniProtKB-EC"/>
</dbReference>
<dbReference type="PANTHER" id="PTHR15108">
    <property type="entry name" value="N-ACYLGLUCOSAMINE-2-EPIMERASE"/>
    <property type="match status" value="1"/>
</dbReference>
<dbReference type="InterPro" id="IPR012341">
    <property type="entry name" value="6hp_glycosidase-like_sf"/>
</dbReference>
<evidence type="ECO:0000256" key="1">
    <source>
        <dbReference type="ARBA" id="ARBA00008558"/>
    </source>
</evidence>
<comment type="similarity">
    <text evidence="1">Belongs to the N-acylglucosamine 2-epimerase family.</text>
</comment>
<dbReference type="Gene3D" id="1.50.10.10">
    <property type="match status" value="1"/>
</dbReference>
<keyword evidence="4" id="KW-1185">Reference proteome</keyword>
<dbReference type="Proteomes" id="UP001519290">
    <property type="component" value="Unassembled WGS sequence"/>
</dbReference>
<evidence type="ECO:0000313" key="4">
    <source>
        <dbReference type="Proteomes" id="UP001519290"/>
    </source>
</evidence>
<comment type="caution">
    <text evidence="3">The sequence shown here is derived from an EMBL/GenBank/DDBJ whole genome shotgun (WGS) entry which is preliminary data.</text>
</comment>
<reference evidence="3 4" key="1">
    <citation type="submission" date="2021-03" db="EMBL/GenBank/DDBJ databases">
        <title>Sequencing the genomes of 1000 actinobacteria strains.</title>
        <authorList>
            <person name="Klenk H.-P."/>
        </authorList>
    </citation>
    <scope>NUCLEOTIDE SEQUENCE [LARGE SCALE GENOMIC DNA]</scope>
    <source>
        <strain evidence="3 4">DSM 14566</strain>
    </source>
</reference>
<dbReference type="InterPro" id="IPR008928">
    <property type="entry name" value="6-hairpin_glycosidase_sf"/>
</dbReference>
<keyword evidence="2 3" id="KW-0413">Isomerase</keyword>